<evidence type="ECO:0000313" key="1">
    <source>
        <dbReference type="EMBL" id="SDY16118.1"/>
    </source>
</evidence>
<proteinExistence type="predicted"/>
<protein>
    <submittedName>
        <fullName evidence="1">Uncharacterized protein</fullName>
    </submittedName>
</protein>
<dbReference type="Proteomes" id="UP000198640">
    <property type="component" value="Unassembled WGS sequence"/>
</dbReference>
<gene>
    <name evidence="1" type="ORF">SAMN05421881_102041</name>
</gene>
<organism evidence="1 2">
    <name type="scientific">Nitrosomonas halophila</name>
    <dbReference type="NCBI Taxonomy" id="44576"/>
    <lineage>
        <taxon>Bacteria</taxon>
        <taxon>Pseudomonadati</taxon>
        <taxon>Pseudomonadota</taxon>
        <taxon>Betaproteobacteria</taxon>
        <taxon>Nitrosomonadales</taxon>
        <taxon>Nitrosomonadaceae</taxon>
        <taxon>Nitrosomonas</taxon>
    </lineage>
</organism>
<evidence type="ECO:0000313" key="2">
    <source>
        <dbReference type="Proteomes" id="UP000198640"/>
    </source>
</evidence>
<dbReference type="AlphaFoldDB" id="A0A1H3HMU5"/>
<dbReference type="EMBL" id="FNOY01000020">
    <property type="protein sequence ID" value="SDY16118.1"/>
    <property type="molecule type" value="Genomic_DNA"/>
</dbReference>
<reference evidence="1 2" key="1">
    <citation type="submission" date="2016-10" db="EMBL/GenBank/DDBJ databases">
        <authorList>
            <person name="de Groot N.N."/>
        </authorList>
    </citation>
    <scope>NUCLEOTIDE SEQUENCE [LARGE SCALE GENOMIC DNA]</scope>
    <source>
        <strain evidence="1 2">Nm1</strain>
    </source>
</reference>
<sequence>MRKMIMQIPFQLPTEKQRLLLLLEILDESRLEGMVLTGP</sequence>
<keyword evidence="2" id="KW-1185">Reference proteome</keyword>
<accession>A0A1H3HMU5</accession>
<name>A0A1H3HMU5_9PROT</name>